<dbReference type="Proteomes" id="UP001063350">
    <property type="component" value="Chromosome"/>
</dbReference>
<accession>A0A915TZ15</accession>
<dbReference type="GO" id="GO:0005506">
    <property type="term" value="F:iron ion binding"/>
    <property type="evidence" value="ECO:0007669"/>
    <property type="project" value="InterPro"/>
</dbReference>
<dbReference type="GO" id="GO:0051536">
    <property type="term" value="F:iron-sulfur cluster binding"/>
    <property type="evidence" value="ECO:0007669"/>
    <property type="project" value="InterPro"/>
</dbReference>
<gene>
    <name evidence="2" type="ORF">GF1_07750</name>
</gene>
<evidence type="ECO:0000313" key="3">
    <source>
        <dbReference type="Proteomes" id="UP001063350"/>
    </source>
</evidence>
<feature type="domain" description="NIF system FeS cluster assembly NifU N-terminal" evidence="1">
    <location>
        <begin position="16"/>
        <end position="130"/>
    </location>
</feature>
<dbReference type="PANTHER" id="PTHR10093">
    <property type="entry name" value="IRON-SULFUR CLUSTER ASSEMBLY ENZYME NIFU HOMOLOG"/>
    <property type="match status" value="1"/>
</dbReference>
<name>A0A915TZ15_9BACT</name>
<dbReference type="SUPFAM" id="SSF82649">
    <property type="entry name" value="SufE/NifU"/>
    <property type="match status" value="1"/>
</dbReference>
<keyword evidence="3" id="KW-1185">Reference proteome</keyword>
<sequence length="141" mass="15385">MSNHDETAIEELGQAFLTHANKPRNLGTLDDPDGSSRLVGSCGDAMRIDLKVSDNTIDDIRVLPEGCVFTRACASVAGELAKHKTLDQALQIEPEDIKNVLWTLPDDHMHCARLAVNTLGEAIAEAMRKKMAQDSQVSQEC</sequence>
<dbReference type="KEGG" id="ddu:GF1_07750"/>
<dbReference type="AlphaFoldDB" id="A0A915TZ15"/>
<organism evidence="2 3">
    <name type="scientific">Desulfolithobacter dissulfuricans</name>
    <dbReference type="NCBI Taxonomy" id="2795293"/>
    <lineage>
        <taxon>Bacteria</taxon>
        <taxon>Pseudomonadati</taxon>
        <taxon>Thermodesulfobacteriota</taxon>
        <taxon>Desulfobulbia</taxon>
        <taxon>Desulfobulbales</taxon>
        <taxon>Desulfobulbaceae</taxon>
        <taxon>Desulfolithobacter</taxon>
    </lineage>
</organism>
<dbReference type="InterPro" id="IPR002871">
    <property type="entry name" value="NIF_FeS_clus_asmbl_NifU_N"/>
</dbReference>
<dbReference type="CDD" id="cd06664">
    <property type="entry name" value="IscU_like"/>
    <property type="match status" value="1"/>
</dbReference>
<reference evidence="2" key="1">
    <citation type="submission" date="2020-12" db="EMBL/GenBank/DDBJ databases">
        <title>Desulfobium dissulfuricans gen. nov., sp. nov., a novel mesophilic, sulfate-reducing bacterium isolated from a deep-sea hydrothermal vent.</title>
        <authorList>
            <person name="Hashimoto Y."/>
            <person name="Tame A."/>
            <person name="Sawayama S."/>
            <person name="Miyazaki J."/>
            <person name="Takai K."/>
            <person name="Nakagawa S."/>
        </authorList>
    </citation>
    <scope>NUCLEOTIDE SEQUENCE</scope>
    <source>
        <strain evidence="2">GF1</strain>
    </source>
</reference>
<dbReference type="GO" id="GO:0016226">
    <property type="term" value="P:iron-sulfur cluster assembly"/>
    <property type="evidence" value="ECO:0007669"/>
    <property type="project" value="InterPro"/>
</dbReference>
<dbReference type="Gene3D" id="3.90.1010.10">
    <property type="match status" value="1"/>
</dbReference>
<dbReference type="EMBL" id="AP024233">
    <property type="protein sequence ID" value="BCO08399.1"/>
    <property type="molecule type" value="Genomic_DNA"/>
</dbReference>
<dbReference type="Pfam" id="PF01592">
    <property type="entry name" value="NifU_N"/>
    <property type="match status" value="1"/>
</dbReference>
<protein>
    <recommendedName>
        <fullName evidence="1">NIF system FeS cluster assembly NifU N-terminal domain-containing protein</fullName>
    </recommendedName>
</protein>
<proteinExistence type="predicted"/>
<evidence type="ECO:0000313" key="2">
    <source>
        <dbReference type="EMBL" id="BCO08399.1"/>
    </source>
</evidence>
<evidence type="ECO:0000259" key="1">
    <source>
        <dbReference type="Pfam" id="PF01592"/>
    </source>
</evidence>
<dbReference type="RefSeq" id="WP_267928300.1">
    <property type="nucleotide sequence ID" value="NZ_AP024233.1"/>
</dbReference>